<evidence type="ECO:0000256" key="1">
    <source>
        <dbReference type="SAM" id="MobiDB-lite"/>
    </source>
</evidence>
<dbReference type="HOGENOM" id="CLU_321840_0_0_1"/>
<feature type="non-terminal residue" evidence="2">
    <location>
        <position position="812"/>
    </location>
</feature>
<dbReference type="EMBL" id="KE504171">
    <property type="protein sequence ID" value="EPS97870.1"/>
    <property type="molecule type" value="Genomic_DNA"/>
</dbReference>
<dbReference type="InParanoid" id="S8F894"/>
<organism evidence="2 3">
    <name type="scientific">Fomitopsis schrenkii</name>
    <name type="common">Brown rot fungus</name>
    <dbReference type="NCBI Taxonomy" id="2126942"/>
    <lineage>
        <taxon>Eukaryota</taxon>
        <taxon>Fungi</taxon>
        <taxon>Dikarya</taxon>
        <taxon>Basidiomycota</taxon>
        <taxon>Agaricomycotina</taxon>
        <taxon>Agaricomycetes</taxon>
        <taxon>Polyporales</taxon>
        <taxon>Fomitopsis</taxon>
    </lineage>
</organism>
<feature type="region of interest" description="Disordered" evidence="1">
    <location>
        <begin position="488"/>
        <end position="534"/>
    </location>
</feature>
<name>S8F894_FOMSC</name>
<feature type="region of interest" description="Disordered" evidence="1">
    <location>
        <begin position="217"/>
        <end position="237"/>
    </location>
</feature>
<evidence type="ECO:0000313" key="3">
    <source>
        <dbReference type="Proteomes" id="UP000015241"/>
    </source>
</evidence>
<feature type="compositionally biased region" description="Basic and acidic residues" evidence="1">
    <location>
        <begin position="133"/>
        <end position="142"/>
    </location>
</feature>
<feature type="compositionally biased region" description="Polar residues" evidence="1">
    <location>
        <begin position="352"/>
        <end position="375"/>
    </location>
</feature>
<evidence type="ECO:0000313" key="2">
    <source>
        <dbReference type="EMBL" id="EPS97870.1"/>
    </source>
</evidence>
<dbReference type="STRING" id="743788.S8F894"/>
<feature type="compositionally biased region" description="Low complexity" evidence="1">
    <location>
        <begin position="267"/>
        <end position="277"/>
    </location>
</feature>
<sequence>MTGVEAIAHAKHYQSLPELPVPHHRTLDILNVTFPNKSPYDLALNPEEIASLESRLDEITQRQWEWRPENHAEAASPMQEGSQHAGDAATPATQNVAVPADEGDHVEQEPPPHPPVFSRMMPQRDARNKRKAKAQEVRERSRSPASSDIDGDPLSSPCPPPGISSHLSKRKRVAHDVGLDRSRQGISTIVQGVSHAAQVTSDTAPQTVPRETYRWMTRQTTPGPSSSSRHEDGQLPYDLRRDSPFVGDHPSITGFLDATKPPFTQIPPSSAPAYAHPYSHDQRAGATTYDAQPRTNNPTHAKEGPPASLHPSNLFDTTRDKAGTVPTGYPEGEGRPHAPGRYEPGGPGSWNRRPQATFSQYTPSRANTGTATSVRQQDDSLAGAHPMYYEAYGPEYARNVPLIPDPRFEGRGWQAMPDGAPSEYASLFATAPENPRVRADDQLRPPLAMQPTTRDPSPDRMAVDGPFTPPPQHLGDPFLRPATALPLRQREAPRRATPYPRHASARPNRGPPIAPVRTPIPQYPHPAGPTYANVPRRGYVQMQDGDLHMERAPQAIPAHPNIQPAVQYAQHPHPAAPGPPAMDLDDAEDDFERTPTPNGGWREIQGKKPGWQLEGLTDAMAMGWKDTGFPRCLVATAGQGACDPDESQRRELQKNTIIKAFGFTPQIYQAQAKTTGGKRNGDPPCNLVRASYWPEIEQLLAAKCVSVRGGPTLFFFPVDPPFPSLMAVYSKPEAFGETGPQLTNAIRNRLFKPLYYDRLAALFQRDLELPKTPPTDLTPNDLTGILLNSISTKEITRIWKKREIPLVAIYCD</sequence>
<feature type="compositionally biased region" description="Polar residues" evidence="1">
    <location>
        <begin position="289"/>
        <end position="299"/>
    </location>
</feature>
<dbReference type="AlphaFoldDB" id="S8F894"/>
<feature type="region of interest" description="Disordered" evidence="1">
    <location>
        <begin position="258"/>
        <end position="377"/>
    </location>
</feature>
<reference evidence="2 3" key="1">
    <citation type="journal article" date="2012" name="Science">
        <title>The Paleozoic origin of enzymatic lignin decomposition reconstructed from 31 fungal genomes.</title>
        <authorList>
            <person name="Floudas D."/>
            <person name="Binder M."/>
            <person name="Riley R."/>
            <person name="Barry K."/>
            <person name="Blanchette R.A."/>
            <person name="Henrissat B."/>
            <person name="Martinez A.T."/>
            <person name="Otillar R."/>
            <person name="Spatafora J.W."/>
            <person name="Yadav J.S."/>
            <person name="Aerts A."/>
            <person name="Benoit I."/>
            <person name="Boyd A."/>
            <person name="Carlson A."/>
            <person name="Copeland A."/>
            <person name="Coutinho P.M."/>
            <person name="de Vries R.P."/>
            <person name="Ferreira P."/>
            <person name="Findley K."/>
            <person name="Foster B."/>
            <person name="Gaskell J."/>
            <person name="Glotzer D."/>
            <person name="Gorecki P."/>
            <person name="Heitman J."/>
            <person name="Hesse C."/>
            <person name="Hori C."/>
            <person name="Igarashi K."/>
            <person name="Jurgens J.A."/>
            <person name="Kallen N."/>
            <person name="Kersten P."/>
            <person name="Kohler A."/>
            <person name="Kuees U."/>
            <person name="Kumar T.K.A."/>
            <person name="Kuo A."/>
            <person name="LaButti K."/>
            <person name="Larrondo L.F."/>
            <person name="Lindquist E."/>
            <person name="Ling A."/>
            <person name="Lombard V."/>
            <person name="Lucas S."/>
            <person name="Lundell T."/>
            <person name="Martin R."/>
            <person name="McLaughlin D.J."/>
            <person name="Morgenstern I."/>
            <person name="Morin E."/>
            <person name="Murat C."/>
            <person name="Nagy L.G."/>
            <person name="Nolan M."/>
            <person name="Ohm R.A."/>
            <person name="Patyshakuliyeva A."/>
            <person name="Rokas A."/>
            <person name="Ruiz-Duenas F.J."/>
            <person name="Sabat G."/>
            <person name="Salamov A."/>
            <person name="Samejima M."/>
            <person name="Schmutz J."/>
            <person name="Slot J.C."/>
            <person name="St John F."/>
            <person name="Stenlid J."/>
            <person name="Sun H."/>
            <person name="Sun S."/>
            <person name="Syed K."/>
            <person name="Tsang A."/>
            <person name="Wiebenga A."/>
            <person name="Young D."/>
            <person name="Pisabarro A."/>
            <person name="Eastwood D.C."/>
            <person name="Martin F."/>
            <person name="Cullen D."/>
            <person name="Grigoriev I.V."/>
            <person name="Hibbett D.S."/>
        </authorList>
    </citation>
    <scope>NUCLEOTIDE SEQUENCE</scope>
    <source>
        <strain evidence="3">FP-58527</strain>
    </source>
</reference>
<gene>
    <name evidence="2" type="ORF">FOMPIDRAFT_1051946</name>
</gene>
<feature type="region of interest" description="Disordered" evidence="1">
    <location>
        <begin position="70"/>
        <end position="182"/>
    </location>
</feature>
<proteinExistence type="predicted"/>
<protein>
    <submittedName>
        <fullName evidence="2">Uncharacterized protein</fullName>
    </submittedName>
</protein>
<feature type="compositionally biased region" description="Basic and acidic residues" evidence="1">
    <location>
        <begin position="228"/>
        <end position="237"/>
    </location>
</feature>
<keyword evidence="3" id="KW-1185">Reference proteome</keyword>
<feature type="region of interest" description="Disordered" evidence="1">
    <location>
        <begin position="438"/>
        <end position="476"/>
    </location>
</feature>
<accession>S8F894</accession>
<feature type="compositionally biased region" description="Polar residues" evidence="1">
    <location>
        <begin position="217"/>
        <end position="227"/>
    </location>
</feature>
<dbReference type="Proteomes" id="UP000015241">
    <property type="component" value="Unassembled WGS sequence"/>
</dbReference>